<name>B0CPF8_LACBS</name>
<dbReference type="CDD" id="cd00593">
    <property type="entry name" value="RIBOc"/>
    <property type="match status" value="1"/>
</dbReference>
<dbReference type="GO" id="GO:0006396">
    <property type="term" value="P:RNA processing"/>
    <property type="evidence" value="ECO:0007669"/>
    <property type="project" value="InterPro"/>
</dbReference>
<dbReference type="KEGG" id="lbc:LACBIDRAFT_320454"/>
<feature type="domain" description="RNase III" evidence="2">
    <location>
        <begin position="41"/>
        <end position="105"/>
    </location>
</feature>
<dbReference type="OrthoDB" id="416741at2759"/>
<dbReference type="GeneID" id="6069279"/>
<evidence type="ECO:0000256" key="1">
    <source>
        <dbReference type="SAM" id="MobiDB-lite"/>
    </source>
</evidence>
<feature type="region of interest" description="Disordered" evidence="1">
    <location>
        <begin position="162"/>
        <end position="193"/>
    </location>
</feature>
<protein>
    <submittedName>
        <fullName evidence="3">Predicted protein</fullName>
    </submittedName>
</protein>
<dbReference type="Gene3D" id="1.10.1520.10">
    <property type="entry name" value="Ribonuclease III domain"/>
    <property type="match status" value="1"/>
</dbReference>
<evidence type="ECO:0000313" key="3">
    <source>
        <dbReference type="EMBL" id="EDR14953.1"/>
    </source>
</evidence>
<dbReference type="EMBL" id="DS547091">
    <property type="protein sequence ID" value="EDR14953.1"/>
    <property type="molecule type" value="Genomic_DNA"/>
</dbReference>
<dbReference type="PROSITE" id="PS50142">
    <property type="entry name" value="RNASE_3_2"/>
    <property type="match status" value="1"/>
</dbReference>
<dbReference type="AlphaFoldDB" id="B0CPF8"/>
<accession>B0CPF8</accession>
<dbReference type="Proteomes" id="UP000001194">
    <property type="component" value="Unassembled WGS sequence"/>
</dbReference>
<dbReference type="SMART" id="SM00535">
    <property type="entry name" value="RIBOc"/>
    <property type="match status" value="1"/>
</dbReference>
<organism evidence="4">
    <name type="scientific">Laccaria bicolor (strain S238N-H82 / ATCC MYA-4686)</name>
    <name type="common">Bicoloured deceiver</name>
    <name type="synonym">Laccaria laccata var. bicolor</name>
    <dbReference type="NCBI Taxonomy" id="486041"/>
    <lineage>
        <taxon>Eukaryota</taxon>
        <taxon>Fungi</taxon>
        <taxon>Dikarya</taxon>
        <taxon>Basidiomycota</taxon>
        <taxon>Agaricomycotina</taxon>
        <taxon>Agaricomycetes</taxon>
        <taxon>Agaricomycetidae</taxon>
        <taxon>Agaricales</taxon>
        <taxon>Agaricineae</taxon>
        <taxon>Hydnangiaceae</taxon>
        <taxon>Laccaria</taxon>
    </lineage>
</organism>
<gene>
    <name evidence="3" type="ORF">LACBIDRAFT_320454</name>
</gene>
<dbReference type="STRING" id="486041.B0CPF8"/>
<dbReference type="HOGENOM" id="CLU_121535_0_0_1"/>
<dbReference type="SUPFAM" id="SSF69065">
    <property type="entry name" value="RNase III domain-like"/>
    <property type="match status" value="1"/>
</dbReference>
<dbReference type="RefSeq" id="XP_001873161.1">
    <property type="nucleotide sequence ID" value="XM_001873126.1"/>
</dbReference>
<evidence type="ECO:0000313" key="4">
    <source>
        <dbReference type="Proteomes" id="UP000001194"/>
    </source>
</evidence>
<dbReference type="PROSITE" id="PS00517">
    <property type="entry name" value="RNASE_3_1"/>
    <property type="match status" value="1"/>
</dbReference>
<sequence length="193" mass="21740">MAAFPFNKGTVSDSIQRHVVDKIYSSHFVFELPPLSDAAWSSICNNSAERDRLEFVGDALMSGTVSEELYRIRIQGSPGFYTNARSALTANSTFAHLMHRLGHHDMRDKVKPAGDAFETIIAAYRNETSAEAFQQWFRDNFTQLIHVACAAYDSWMNLSMPRSKGSGGSVKQRRLLDKAKHRQKAEKRARGLL</sequence>
<keyword evidence="4" id="KW-1185">Reference proteome</keyword>
<proteinExistence type="predicted"/>
<dbReference type="Pfam" id="PF00636">
    <property type="entry name" value="Ribonuclease_3"/>
    <property type="match status" value="1"/>
</dbReference>
<dbReference type="InParanoid" id="B0CPF8"/>
<dbReference type="InterPro" id="IPR000999">
    <property type="entry name" value="RNase_III_dom"/>
</dbReference>
<dbReference type="GO" id="GO:0004525">
    <property type="term" value="F:ribonuclease III activity"/>
    <property type="evidence" value="ECO:0007669"/>
    <property type="project" value="InterPro"/>
</dbReference>
<reference evidence="3 4" key="1">
    <citation type="journal article" date="2008" name="Nature">
        <title>The genome of Laccaria bicolor provides insights into mycorrhizal symbiosis.</title>
        <authorList>
            <person name="Martin F."/>
            <person name="Aerts A."/>
            <person name="Ahren D."/>
            <person name="Brun A."/>
            <person name="Danchin E.G.J."/>
            <person name="Duchaussoy F."/>
            <person name="Gibon J."/>
            <person name="Kohler A."/>
            <person name="Lindquist E."/>
            <person name="Pereda V."/>
            <person name="Salamov A."/>
            <person name="Shapiro H.J."/>
            <person name="Wuyts J."/>
            <person name="Blaudez D."/>
            <person name="Buee M."/>
            <person name="Brokstein P."/>
            <person name="Canbaeck B."/>
            <person name="Cohen D."/>
            <person name="Courty P.E."/>
            <person name="Coutinho P.M."/>
            <person name="Delaruelle C."/>
            <person name="Detter J.C."/>
            <person name="Deveau A."/>
            <person name="DiFazio S."/>
            <person name="Duplessis S."/>
            <person name="Fraissinet-Tachet L."/>
            <person name="Lucic E."/>
            <person name="Frey-Klett P."/>
            <person name="Fourrey C."/>
            <person name="Feussner I."/>
            <person name="Gay G."/>
            <person name="Grimwood J."/>
            <person name="Hoegger P.J."/>
            <person name="Jain P."/>
            <person name="Kilaru S."/>
            <person name="Labbe J."/>
            <person name="Lin Y.C."/>
            <person name="Legue V."/>
            <person name="Le Tacon F."/>
            <person name="Marmeisse R."/>
            <person name="Melayah D."/>
            <person name="Montanini B."/>
            <person name="Muratet M."/>
            <person name="Nehls U."/>
            <person name="Niculita-Hirzel H."/>
            <person name="Oudot-Le Secq M.P."/>
            <person name="Peter M."/>
            <person name="Quesneville H."/>
            <person name="Rajashekar B."/>
            <person name="Reich M."/>
            <person name="Rouhier N."/>
            <person name="Schmutz J."/>
            <person name="Yin T."/>
            <person name="Chalot M."/>
            <person name="Henrissat B."/>
            <person name="Kuees U."/>
            <person name="Lucas S."/>
            <person name="Van de Peer Y."/>
            <person name="Podila G.K."/>
            <person name="Polle A."/>
            <person name="Pukkila P.J."/>
            <person name="Richardson P.M."/>
            <person name="Rouze P."/>
            <person name="Sanders I.R."/>
            <person name="Stajich J.E."/>
            <person name="Tunlid A."/>
            <person name="Tuskan G."/>
            <person name="Grigoriev I.V."/>
        </authorList>
    </citation>
    <scope>NUCLEOTIDE SEQUENCE [LARGE SCALE GENOMIC DNA]</scope>
    <source>
        <strain evidence="4">S238N-H82 / ATCC MYA-4686</strain>
    </source>
</reference>
<evidence type="ECO:0000259" key="2">
    <source>
        <dbReference type="PROSITE" id="PS50142"/>
    </source>
</evidence>
<dbReference type="InterPro" id="IPR036389">
    <property type="entry name" value="RNase_III_sf"/>
</dbReference>